<gene>
    <name evidence="1" type="ORF">ABID43_004437</name>
</gene>
<evidence type="ECO:0000313" key="2">
    <source>
        <dbReference type="Proteomes" id="UP001549145"/>
    </source>
</evidence>
<keyword evidence="2" id="KW-1185">Reference proteome</keyword>
<dbReference type="Proteomes" id="UP001549145">
    <property type="component" value="Unassembled WGS sequence"/>
</dbReference>
<dbReference type="RefSeq" id="WP_379036872.1">
    <property type="nucleotide sequence ID" value="NZ_JBHTNC010000020.1"/>
</dbReference>
<organism evidence="1 2">
    <name type="scientific">Methylobacterium goesingense</name>
    <dbReference type="NCBI Taxonomy" id="243690"/>
    <lineage>
        <taxon>Bacteria</taxon>
        <taxon>Pseudomonadati</taxon>
        <taxon>Pseudomonadota</taxon>
        <taxon>Alphaproteobacteria</taxon>
        <taxon>Hyphomicrobiales</taxon>
        <taxon>Methylobacteriaceae</taxon>
        <taxon>Methylobacterium</taxon>
    </lineage>
</organism>
<sequence length="51" mass="5301">MTALGEECGLDRVVGHLGPFGDEVVGKGIEEVLEDHVKICSDGTSHPAPQA</sequence>
<protein>
    <submittedName>
        <fullName evidence="1">Uncharacterized protein</fullName>
    </submittedName>
</protein>
<name>A0ABV2LB87_9HYPH</name>
<reference evidence="1 2" key="1">
    <citation type="submission" date="2024-06" db="EMBL/GenBank/DDBJ databases">
        <title>Genomic Encyclopedia of Type Strains, Phase IV (KMG-IV): sequencing the most valuable type-strain genomes for metagenomic binning, comparative biology and taxonomic classification.</title>
        <authorList>
            <person name="Goeker M."/>
        </authorList>
    </citation>
    <scope>NUCLEOTIDE SEQUENCE [LARGE SCALE GENOMIC DNA]</scope>
    <source>
        <strain evidence="1 2">DSM 21331</strain>
    </source>
</reference>
<accession>A0ABV2LB87</accession>
<proteinExistence type="predicted"/>
<dbReference type="EMBL" id="JBEPMM010000019">
    <property type="protein sequence ID" value="MET3694874.1"/>
    <property type="molecule type" value="Genomic_DNA"/>
</dbReference>
<comment type="caution">
    <text evidence="1">The sequence shown here is derived from an EMBL/GenBank/DDBJ whole genome shotgun (WGS) entry which is preliminary data.</text>
</comment>
<evidence type="ECO:0000313" key="1">
    <source>
        <dbReference type="EMBL" id="MET3694874.1"/>
    </source>
</evidence>